<gene>
    <name evidence="1" type="ORF">F889_01413</name>
</gene>
<protein>
    <submittedName>
        <fullName evidence="1">Uncharacterized protein</fullName>
    </submittedName>
</protein>
<organism evidence="1 2">
    <name type="scientific">Acinetobacter colistiniresistens</name>
    <dbReference type="NCBI Taxonomy" id="280145"/>
    <lineage>
        <taxon>Bacteria</taxon>
        <taxon>Pseudomonadati</taxon>
        <taxon>Pseudomonadota</taxon>
        <taxon>Gammaproteobacteria</taxon>
        <taxon>Moraxellales</taxon>
        <taxon>Moraxellaceae</taxon>
        <taxon>Acinetobacter</taxon>
    </lineage>
</organism>
<dbReference type="OrthoDB" id="6469262at2"/>
<comment type="caution">
    <text evidence="1">The sequence shown here is derived from an EMBL/GenBank/DDBJ whole genome shotgun (WGS) entry which is preliminary data.</text>
</comment>
<dbReference type="AlphaFoldDB" id="N9QXH1"/>
<accession>N9QXH1</accession>
<dbReference type="HOGENOM" id="CLU_183497_0_0_6"/>
<evidence type="ECO:0000313" key="2">
    <source>
        <dbReference type="Proteomes" id="UP000013009"/>
    </source>
</evidence>
<name>N9QXH1_9GAMM</name>
<sequence>MKKWICLTCGKYKKFEPEAFKVGQIVFFHQFTIEAEEIYKIIRKGVILKRKAQVLTILDCGEIVYLKDNDVYPEDAPVNFIYNMFGECICTLY</sequence>
<keyword evidence="2" id="KW-1185">Reference proteome</keyword>
<proteinExistence type="predicted"/>
<dbReference type="RefSeq" id="WP_005271996.1">
    <property type="nucleotide sequence ID" value="NZ_KB850194.1"/>
</dbReference>
<dbReference type="PATRIC" id="fig|1217695.3.peg.1374"/>
<reference evidence="1 2" key="1">
    <citation type="submission" date="2013-02" db="EMBL/GenBank/DDBJ databases">
        <title>The Genome Sequence of Acinetobacter sp. NIPH 1859.</title>
        <authorList>
            <consortium name="The Broad Institute Genome Sequencing Platform"/>
            <consortium name="The Broad Institute Genome Sequencing Center for Infectious Disease"/>
            <person name="Cerqueira G."/>
            <person name="Feldgarden M."/>
            <person name="Courvalin P."/>
            <person name="Perichon B."/>
            <person name="Grillot-Courvalin C."/>
            <person name="Clermont D."/>
            <person name="Rocha E."/>
            <person name="Yoon E.-J."/>
            <person name="Nemec A."/>
            <person name="Walker B."/>
            <person name="Young S.K."/>
            <person name="Zeng Q."/>
            <person name="Gargeya S."/>
            <person name="Fitzgerald M."/>
            <person name="Haas B."/>
            <person name="Abouelleil A."/>
            <person name="Alvarado L."/>
            <person name="Arachchi H.M."/>
            <person name="Berlin A.M."/>
            <person name="Chapman S.B."/>
            <person name="Dewar J."/>
            <person name="Goldberg J."/>
            <person name="Griggs A."/>
            <person name="Gujja S."/>
            <person name="Hansen M."/>
            <person name="Howarth C."/>
            <person name="Imamovic A."/>
            <person name="Larimer J."/>
            <person name="McCowan C."/>
            <person name="Murphy C."/>
            <person name="Neiman D."/>
            <person name="Pearson M."/>
            <person name="Priest M."/>
            <person name="Roberts A."/>
            <person name="Saif S."/>
            <person name="Shea T."/>
            <person name="Sisk P."/>
            <person name="Sykes S."/>
            <person name="Wortman J."/>
            <person name="Nusbaum C."/>
            <person name="Birren B."/>
        </authorList>
    </citation>
    <scope>NUCLEOTIDE SEQUENCE [LARGE SCALE GENOMIC DNA]</scope>
    <source>
        <strain evidence="1 2">NIPH 1859</strain>
    </source>
</reference>
<evidence type="ECO:0000313" key="1">
    <source>
        <dbReference type="EMBL" id="ENX34776.1"/>
    </source>
</evidence>
<dbReference type="EMBL" id="APRZ01000014">
    <property type="protein sequence ID" value="ENX34776.1"/>
    <property type="molecule type" value="Genomic_DNA"/>
</dbReference>
<dbReference type="Proteomes" id="UP000013009">
    <property type="component" value="Unassembled WGS sequence"/>
</dbReference>